<accession>X1NQP2</accession>
<gene>
    <name evidence="2" type="ORF">S06H3_50617</name>
</gene>
<feature type="non-terminal residue" evidence="2">
    <location>
        <position position="1"/>
    </location>
</feature>
<reference evidence="2" key="1">
    <citation type="journal article" date="2014" name="Front. Microbiol.">
        <title>High frequency of phylogenetically diverse reductive dehalogenase-homologous genes in deep subseafloor sedimentary metagenomes.</title>
        <authorList>
            <person name="Kawai M."/>
            <person name="Futagami T."/>
            <person name="Toyoda A."/>
            <person name="Takaki Y."/>
            <person name="Nishi S."/>
            <person name="Hori S."/>
            <person name="Arai W."/>
            <person name="Tsubouchi T."/>
            <person name="Morono Y."/>
            <person name="Uchiyama I."/>
            <person name="Ito T."/>
            <person name="Fujiyama A."/>
            <person name="Inagaki F."/>
            <person name="Takami H."/>
        </authorList>
    </citation>
    <scope>NUCLEOTIDE SEQUENCE</scope>
    <source>
        <strain evidence="2">Expedition CK06-06</strain>
    </source>
</reference>
<evidence type="ECO:0000256" key="1">
    <source>
        <dbReference type="ARBA" id="ARBA00023270"/>
    </source>
</evidence>
<organism evidence="2">
    <name type="scientific">marine sediment metagenome</name>
    <dbReference type="NCBI Taxonomy" id="412755"/>
    <lineage>
        <taxon>unclassified sequences</taxon>
        <taxon>metagenomes</taxon>
        <taxon>ecological metagenomes</taxon>
    </lineage>
</organism>
<protein>
    <recommendedName>
        <fullName evidence="3">Transaldolase</fullName>
    </recommendedName>
</protein>
<dbReference type="InterPro" id="IPR013785">
    <property type="entry name" value="Aldolase_TIM"/>
</dbReference>
<dbReference type="Gene3D" id="3.20.20.70">
    <property type="entry name" value="Aldolase class I"/>
    <property type="match status" value="1"/>
</dbReference>
<comment type="caution">
    <text evidence="2">The sequence shown here is derived from an EMBL/GenBank/DDBJ whole genome shotgun (WGS) entry which is preliminary data.</text>
</comment>
<proteinExistence type="predicted"/>
<sequence length="172" mass="19383">TIIMSPEQALLAAKAGATYASPFAGRIDNYVRNNLGISFKETDYFDHSLVKTIAQEKLQNYLNKSNDEEIASLYTYEDIRKLADIGDNNGIDSGTDLVERIAKIYRIYGFNTEIIASAMRSARQVREMAEAGAHVITMGFQVLKDMFRHPKTTEGIRGFSRDIVPEYKALFE</sequence>
<dbReference type="InterPro" id="IPR001585">
    <property type="entry name" value="TAL/FSA"/>
</dbReference>
<dbReference type="PANTHER" id="PTHR10683:SF40">
    <property type="entry name" value="FRUCTOSE-6-PHOSPHATE ALDOLASE 1-RELATED"/>
    <property type="match status" value="1"/>
</dbReference>
<dbReference type="SUPFAM" id="SSF51569">
    <property type="entry name" value="Aldolase"/>
    <property type="match status" value="1"/>
</dbReference>
<dbReference type="EMBL" id="BARV01032064">
    <property type="protein sequence ID" value="GAI32506.1"/>
    <property type="molecule type" value="Genomic_DNA"/>
</dbReference>
<dbReference type="Pfam" id="PF00923">
    <property type="entry name" value="TAL_FSA"/>
    <property type="match status" value="2"/>
</dbReference>
<evidence type="ECO:0000313" key="2">
    <source>
        <dbReference type="EMBL" id="GAI32506.1"/>
    </source>
</evidence>
<keyword evidence="1" id="KW-0704">Schiff base</keyword>
<evidence type="ECO:0008006" key="3">
    <source>
        <dbReference type="Google" id="ProtNLM"/>
    </source>
</evidence>
<dbReference type="PANTHER" id="PTHR10683">
    <property type="entry name" value="TRANSALDOLASE"/>
    <property type="match status" value="1"/>
</dbReference>
<dbReference type="AlphaFoldDB" id="X1NQP2"/>
<dbReference type="GO" id="GO:0005975">
    <property type="term" value="P:carbohydrate metabolic process"/>
    <property type="evidence" value="ECO:0007669"/>
    <property type="project" value="InterPro"/>
</dbReference>
<name>X1NQP2_9ZZZZ</name>